<keyword evidence="1" id="KW-0732">Signal</keyword>
<evidence type="ECO:0000256" key="1">
    <source>
        <dbReference type="SAM" id="SignalP"/>
    </source>
</evidence>
<feature type="signal peptide" evidence="1">
    <location>
        <begin position="1"/>
        <end position="19"/>
    </location>
</feature>
<proteinExistence type="predicted"/>
<accession>A0A9Q9BX26</accession>
<evidence type="ECO:0000313" key="2">
    <source>
        <dbReference type="EMBL" id="UTO25606.1"/>
    </source>
</evidence>
<sequence length="327" mass="38509">MKSKKILFIAGGIFSIASASLFSLSLAKTKNSNDYYEQNNKYSFLNNQKLLESLFTNLNFNRNDIQNNFEFNNEINGNNNPYKDQKFINGNSWYPNFEIEAKSLDETYNRNPFGDFEVSSYTYARTKDELNLPIKYQKYVNNISYSSEDCMIDPWTGLETNVCSTTPGDIYQTIKKENYFLHWINRYKFSSLTKDYDIEIHKFNNKISFSDRNSWNKFTDKKVKLETKIKTDNAETYIYNRFFLQCSDKIDVNFSLKKWNQLDLDDAYSLIKYFTKNNSFNHLKTFLETFKLKNTNQRIIIDSDTMGDLSTPIDTNVFIGVKVILIN</sequence>
<gene>
    <name evidence="2" type="ORF">NMG93_01845</name>
</gene>
<evidence type="ECO:0000313" key="3">
    <source>
        <dbReference type="Proteomes" id="UP001059349"/>
    </source>
</evidence>
<protein>
    <submittedName>
        <fullName evidence="2">Uncharacterized protein</fullName>
    </submittedName>
</protein>
<dbReference type="AlphaFoldDB" id="A0A9Q9BX26"/>
<dbReference type="Proteomes" id="UP001059349">
    <property type="component" value="Chromosome"/>
</dbReference>
<name>A0A9Q9BX26_9BACT</name>
<organism evidence="2 3">
    <name type="scientific">Metamycoplasma hyosynoviae</name>
    <dbReference type="NCBI Taxonomy" id="29559"/>
    <lineage>
        <taxon>Bacteria</taxon>
        <taxon>Bacillati</taxon>
        <taxon>Mycoplasmatota</taxon>
        <taxon>Mycoplasmoidales</taxon>
        <taxon>Metamycoplasmataceae</taxon>
        <taxon>Metamycoplasma</taxon>
    </lineage>
</organism>
<feature type="chain" id="PRO_5040203745" evidence="1">
    <location>
        <begin position="20"/>
        <end position="327"/>
    </location>
</feature>
<reference evidence="2" key="1">
    <citation type="submission" date="2022-07" db="EMBL/GenBank/DDBJ databases">
        <title>Complete genome of Mycoplasma hyosynoviae B1.</title>
        <authorList>
            <person name="Spergser J."/>
        </authorList>
    </citation>
    <scope>NUCLEOTIDE SEQUENCE</scope>
    <source>
        <strain evidence="2">B1</strain>
    </source>
</reference>
<dbReference type="EMBL" id="CP101127">
    <property type="protein sequence ID" value="UTO25606.1"/>
    <property type="molecule type" value="Genomic_DNA"/>
</dbReference>